<proteinExistence type="predicted"/>
<keyword evidence="1" id="KW-1133">Transmembrane helix</keyword>
<gene>
    <name evidence="2" type="ORF">OCBIM_22013512mg</name>
</gene>
<evidence type="ECO:0000313" key="2">
    <source>
        <dbReference type="EMBL" id="KOF89203.1"/>
    </source>
</evidence>
<dbReference type="EMBL" id="KQ418031">
    <property type="protein sequence ID" value="KOF89203.1"/>
    <property type="molecule type" value="Genomic_DNA"/>
</dbReference>
<protein>
    <submittedName>
        <fullName evidence="2">Uncharacterized protein</fullName>
    </submittedName>
</protein>
<organism evidence="2">
    <name type="scientific">Octopus bimaculoides</name>
    <name type="common">California two-spotted octopus</name>
    <dbReference type="NCBI Taxonomy" id="37653"/>
    <lineage>
        <taxon>Eukaryota</taxon>
        <taxon>Metazoa</taxon>
        <taxon>Spiralia</taxon>
        <taxon>Lophotrochozoa</taxon>
        <taxon>Mollusca</taxon>
        <taxon>Cephalopoda</taxon>
        <taxon>Coleoidea</taxon>
        <taxon>Octopodiformes</taxon>
        <taxon>Octopoda</taxon>
        <taxon>Incirrata</taxon>
        <taxon>Octopodidae</taxon>
        <taxon>Octopus</taxon>
    </lineage>
</organism>
<keyword evidence="1" id="KW-0472">Membrane</keyword>
<keyword evidence="1" id="KW-0812">Transmembrane</keyword>
<name>A0A0L8HIW3_OCTBM</name>
<accession>A0A0L8HIW3</accession>
<sequence length="118" mass="14023">MLVKVLVVISPTLALLRRELNRKKETVYKKTAETVVRAWWLLFLLFFLLLAILQNVGHQFNLTPSSSLSHLLYTQYIDYQTTGYSYNIYTHIYIYLYTHIFHHITSVLLPSARFYLHI</sequence>
<evidence type="ECO:0000256" key="1">
    <source>
        <dbReference type="SAM" id="Phobius"/>
    </source>
</evidence>
<reference evidence="2" key="1">
    <citation type="submission" date="2015-07" db="EMBL/GenBank/DDBJ databases">
        <title>MeaNS - Measles Nucleotide Surveillance Program.</title>
        <authorList>
            <person name="Tran T."/>
            <person name="Druce J."/>
        </authorList>
    </citation>
    <scope>NUCLEOTIDE SEQUENCE</scope>
    <source>
        <strain evidence="2">UCB-OBI-ISO-001</strain>
        <tissue evidence="2">Gonad</tissue>
    </source>
</reference>
<feature type="transmembrane region" description="Helical" evidence="1">
    <location>
        <begin position="38"/>
        <end position="57"/>
    </location>
</feature>
<dbReference type="AlphaFoldDB" id="A0A0L8HIW3"/>